<comment type="caution">
    <text evidence="2">The sequence shown here is derived from an EMBL/GenBank/DDBJ whole genome shotgun (WGS) entry which is preliminary data.</text>
</comment>
<organism evidence="2 3">
    <name type="scientific">Herminiimonas contaminans</name>
    <dbReference type="NCBI Taxonomy" id="1111140"/>
    <lineage>
        <taxon>Bacteria</taxon>
        <taxon>Pseudomonadati</taxon>
        <taxon>Pseudomonadota</taxon>
        <taxon>Betaproteobacteria</taxon>
        <taxon>Burkholderiales</taxon>
        <taxon>Oxalobacteraceae</taxon>
        <taxon>Herminiimonas</taxon>
    </lineage>
</organism>
<dbReference type="Gene3D" id="2.40.128.130">
    <property type="entry name" value="Autotransporter beta-domain"/>
    <property type="match status" value="1"/>
</dbReference>
<sequence>MSTDYRLSYLNLGSHQLLPEAVAGKRHVDYRLFASACALALAGIPASSWADSCTSPATTINSATNDRCTLNAGESVNITSIGSLTFSSSNALDMNAGAGNVTNEGTISGTFPNATSVFVGGVTTADIINHGTIRNDATTQNNAAIGTLNGFGVLNRITNTGLIESVGGTTSRAIFNLFQITNGIDNSGTIRGKTSGITNERATSTIGGIRNTSGGVIAAIDANGAGITNNGLISQGIVNSGTISGNQAGILNSGTISSNTDGYAIDNRGGTINGGISNSGILDGKIALDSASLRITGTTARVSGDISGGGTSSITIDGNFTAEAAANVGTITVNNAATLNFVSNQNWSGSNAFSNNGSVVIGTAATPGVTLTTANYTQSATGLLQIGASSDSNYGKLLVTGTANFAPGARINVDVATINTLGIDQVLARVISAGTLNASTFNISDNSALFNFRQVRNGNDIDLRVVANNSMGTGIRDAVIEQRTWSALDAARVLDTHLNNGVTGDMGNVINAFGQLPDNRAVARAATQTLPLASGHQAIQGTLGTFQNVIQNRIGGNTGLSSGDTLKDKQIWGRVFGSRADQDDRKGSAGFSADSWGLGFGADAEVAAGSRVGLAYGYAKTSVNGNTDLAGTAQDSNISSHLFSAYGSKELGQERSLSWQADLGVSDNDSRRQLNFGGLNRTARADYRTYSAHVGATLKQQFALSETTSLTPALRADYTWLKSQSYQETGADALNLHVASQKTDALVLGVDTYLQHRYSPTARLDAYLGAGYDTINKPGAIVAAYAGAAGLSFVTNGIDLSPWLVRGGIGYTHTTANGTEVSLRYDAEGRSDYLNQSASVRAKWMF</sequence>
<dbReference type="InterPro" id="IPR005546">
    <property type="entry name" value="Autotransporte_beta"/>
</dbReference>
<evidence type="ECO:0000313" key="2">
    <source>
        <dbReference type="EMBL" id="MBF8179247.1"/>
    </source>
</evidence>
<dbReference type="Proteomes" id="UP000657372">
    <property type="component" value="Unassembled WGS sequence"/>
</dbReference>
<accession>A0ABS0EWM1</accession>
<dbReference type="SUPFAM" id="SSF103515">
    <property type="entry name" value="Autotransporter"/>
    <property type="match status" value="1"/>
</dbReference>
<dbReference type="EMBL" id="JADOEL010000016">
    <property type="protein sequence ID" value="MBF8179247.1"/>
    <property type="molecule type" value="Genomic_DNA"/>
</dbReference>
<evidence type="ECO:0000259" key="1">
    <source>
        <dbReference type="PROSITE" id="PS51208"/>
    </source>
</evidence>
<dbReference type="RefSeq" id="WP_195876343.1">
    <property type="nucleotide sequence ID" value="NZ_JADOEL010000016.1"/>
</dbReference>
<dbReference type="PROSITE" id="PS51208">
    <property type="entry name" value="AUTOTRANSPORTER"/>
    <property type="match status" value="1"/>
</dbReference>
<name>A0ABS0EWM1_9BURK</name>
<dbReference type="InterPro" id="IPR036709">
    <property type="entry name" value="Autotransporte_beta_dom_sf"/>
</dbReference>
<gene>
    <name evidence="2" type="ORF">IXC47_16310</name>
</gene>
<keyword evidence="3" id="KW-1185">Reference proteome</keyword>
<protein>
    <submittedName>
        <fullName evidence="2">Autotransporter domain-containing protein</fullName>
    </submittedName>
</protein>
<evidence type="ECO:0000313" key="3">
    <source>
        <dbReference type="Proteomes" id="UP000657372"/>
    </source>
</evidence>
<dbReference type="SMART" id="SM00869">
    <property type="entry name" value="Autotransporter"/>
    <property type="match status" value="1"/>
</dbReference>
<proteinExistence type="predicted"/>
<reference evidence="2 3" key="1">
    <citation type="submission" date="2020-11" db="EMBL/GenBank/DDBJ databases">
        <title>WGS of Herminiimonas contaminans strain Marseille-Q4544 isolated from planarians Schmidtea mediterranea.</title>
        <authorList>
            <person name="Kangale L."/>
        </authorList>
    </citation>
    <scope>NUCLEOTIDE SEQUENCE [LARGE SCALE GENOMIC DNA]</scope>
    <source>
        <strain evidence="2 3">Marseille-Q4544</strain>
    </source>
</reference>
<dbReference type="Pfam" id="PF03797">
    <property type="entry name" value="Autotransporter"/>
    <property type="match status" value="1"/>
</dbReference>
<feature type="domain" description="Autotransporter" evidence="1">
    <location>
        <begin position="564"/>
        <end position="846"/>
    </location>
</feature>